<dbReference type="Proteomes" id="UP000649617">
    <property type="component" value="Unassembled WGS sequence"/>
</dbReference>
<dbReference type="EMBL" id="CAJNIZ010042607">
    <property type="protein sequence ID" value="CAE7628550.1"/>
    <property type="molecule type" value="Genomic_DNA"/>
</dbReference>
<accession>A0A812VLB0</accession>
<dbReference type="OrthoDB" id="415459at2759"/>
<feature type="non-terminal residue" evidence="2">
    <location>
        <position position="57"/>
    </location>
</feature>
<feature type="compositionally biased region" description="Polar residues" evidence="1">
    <location>
        <begin position="1"/>
        <end position="12"/>
    </location>
</feature>
<name>A0A812VLB0_SYMPI</name>
<comment type="caution">
    <text evidence="2">The sequence shown here is derived from an EMBL/GenBank/DDBJ whole genome shotgun (WGS) entry which is preliminary data.</text>
</comment>
<evidence type="ECO:0000313" key="2">
    <source>
        <dbReference type="EMBL" id="CAE7628550.1"/>
    </source>
</evidence>
<feature type="region of interest" description="Disordered" evidence="1">
    <location>
        <begin position="1"/>
        <end position="25"/>
    </location>
</feature>
<sequence>EADRVSTPQSARSEGVSLADVPNPEEPLKVVLAASWADDLLEEAPESISSLKDRPNP</sequence>
<evidence type="ECO:0000313" key="3">
    <source>
        <dbReference type="Proteomes" id="UP000649617"/>
    </source>
</evidence>
<gene>
    <name evidence="2" type="primary">CPSF30</name>
    <name evidence="2" type="ORF">SPIL2461_LOCUS16467</name>
</gene>
<keyword evidence="3" id="KW-1185">Reference proteome</keyword>
<proteinExistence type="predicted"/>
<feature type="non-terminal residue" evidence="2">
    <location>
        <position position="1"/>
    </location>
</feature>
<reference evidence="2" key="1">
    <citation type="submission" date="2021-02" db="EMBL/GenBank/DDBJ databases">
        <authorList>
            <person name="Dougan E. K."/>
            <person name="Rhodes N."/>
            <person name="Thang M."/>
            <person name="Chan C."/>
        </authorList>
    </citation>
    <scope>NUCLEOTIDE SEQUENCE</scope>
</reference>
<evidence type="ECO:0000256" key="1">
    <source>
        <dbReference type="SAM" id="MobiDB-lite"/>
    </source>
</evidence>
<organism evidence="2 3">
    <name type="scientific">Symbiodinium pilosum</name>
    <name type="common">Dinoflagellate</name>
    <dbReference type="NCBI Taxonomy" id="2952"/>
    <lineage>
        <taxon>Eukaryota</taxon>
        <taxon>Sar</taxon>
        <taxon>Alveolata</taxon>
        <taxon>Dinophyceae</taxon>
        <taxon>Suessiales</taxon>
        <taxon>Symbiodiniaceae</taxon>
        <taxon>Symbiodinium</taxon>
    </lineage>
</organism>
<protein>
    <submittedName>
        <fullName evidence="2">CPSF30 protein</fullName>
    </submittedName>
</protein>
<dbReference type="AlphaFoldDB" id="A0A812VLB0"/>